<dbReference type="CDD" id="cd00093">
    <property type="entry name" value="HTH_XRE"/>
    <property type="match status" value="1"/>
</dbReference>
<evidence type="ECO:0000313" key="3">
    <source>
        <dbReference type="EMBL" id="MFC3115350.1"/>
    </source>
</evidence>
<dbReference type="InterPro" id="IPR011051">
    <property type="entry name" value="RmlC_Cupin_sf"/>
</dbReference>
<evidence type="ECO:0000256" key="1">
    <source>
        <dbReference type="ARBA" id="ARBA00023125"/>
    </source>
</evidence>
<dbReference type="InterPro" id="IPR010982">
    <property type="entry name" value="Lambda_DNA-bd_dom_sf"/>
</dbReference>
<evidence type="ECO:0000313" key="4">
    <source>
        <dbReference type="Proteomes" id="UP001595555"/>
    </source>
</evidence>
<accession>A0ABV7FCN3</accession>
<dbReference type="SUPFAM" id="SSF51182">
    <property type="entry name" value="RmlC-like cupins"/>
    <property type="match status" value="1"/>
</dbReference>
<comment type="caution">
    <text evidence="3">The sequence shown here is derived from an EMBL/GenBank/DDBJ whole genome shotgun (WGS) entry which is preliminary data.</text>
</comment>
<dbReference type="PANTHER" id="PTHR46797:SF11">
    <property type="entry name" value="HTH-TYPE TRANSCRIPTIONAL REGULATOR PUUR"/>
    <property type="match status" value="1"/>
</dbReference>
<dbReference type="PANTHER" id="PTHR46797">
    <property type="entry name" value="HTH-TYPE TRANSCRIPTIONAL REGULATOR"/>
    <property type="match status" value="1"/>
</dbReference>
<organism evidence="3 4">
    <name type="scientific">Cellvibrio fontiphilus</name>
    <dbReference type="NCBI Taxonomy" id="1815559"/>
    <lineage>
        <taxon>Bacteria</taxon>
        <taxon>Pseudomonadati</taxon>
        <taxon>Pseudomonadota</taxon>
        <taxon>Gammaproteobacteria</taxon>
        <taxon>Cellvibrionales</taxon>
        <taxon>Cellvibrionaceae</taxon>
        <taxon>Cellvibrio</taxon>
    </lineage>
</organism>
<dbReference type="Proteomes" id="UP001595555">
    <property type="component" value="Unassembled WGS sequence"/>
</dbReference>
<evidence type="ECO:0000259" key="2">
    <source>
        <dbReference type="PROSITE" id="PS50943"/>
    </source>
</evidence>
<protein>
    <submittedName>
        <fullName evidence="3">Helix-turn-helix domain-containing protein</fullName>
    </submittedName>
</protein>
<keyword evidence="1" id="KW-0238">DNA-binding</keyword>
<dbReference type="InterPro" id="IPR050807">
    <property type="entry name" value="TransReg_Diox_bact_type"/>
</dbReference>
<dbReference type="SMART" id="SM00530">
    <property type="entry name" value="HTH_XRE"/>
    <property type="match status" value="1"/>
</dbReference>
<keyword evidence="4" id="KW-1185">Reference proteome</keyword>
<dbReference type="InterPro" id="IPR014710">
    <property type="entry name" value="RmlC-like_jellyroll"/>
</dbReference>
<dbReference type="EMBL" id="JBHRTF010000003">
    <property type="protein sequence ID" value="MFC3115350.1"/>
    <property type="molecule type" value="Genomic_DNA"/>
</dbReference>
<reference evidence="4" key="1">
    <citation type="journal article" date="2019" name="Int. J. Syst. Evol. Microbiol.">
        <title>The Global Catalogue of Microorganisms (GCM) 10K type strain sequencing project: providing services to taxonomists for standard genome sequencing and annotation.</title>
        <authorList>
            <consortium name="The Broad Institute Genomics Platform"/>
            <consortium name="The Broad Institute Genome Sequencing Center for Infectious Disease"/>
            <person name="Wu L."/>
            <person name="Ma J."/>
        </authorList>
    </citation>
    <scope>NUCLEOTIDE SEQUENCE [LARGE SCALE GENOMIC DNA]</scope>
    <source>
        <strain evidence="4">KCTC 52237</strain>
    </source>
</reference>
<dbReference type="Gene3D" id="2.60.120.10">
    <property type="entry name" value="Jelly Rolls"/>
    <property type="match status" value="1"/>
</dbReference>
<dbReference type="InterPro" id="IPR001387">
    <property type="entry name" value="Cro/C1-type_HTH"/>
</dbReference>
<proteinExistence type="predicted"/>
<feature type="domain" description="HTH cro/C1-type" evidence="2">
    <location>
        <begin position="23"/>
        <end position="77"/>
    </location>
</feature>
<gene>
    <name evidence="3" type="ORF">ACFODX_07255</name>
</gene>
<sequence length="175" mass="18866">MKIDDTCASDDSCITSCDTGQRLKLLRELAGLSQRELAKRAGLTNSSISTIEQGRVSPSIQSLTRILSALPISLSDFFSFELPLTPASKRANLPAGIDARTLVLPAQSAHAFLVAKGDICGAVLKGELLLLINAQEHRLVQGDTFYIAQNQLFRCANTASQELQIFICSQVSPAF</sequence>
<dbReference type="SUPFAM" id="SSF47413">
    <property type="entry name" value="lambda repressor-like DNA-binding domains"/>
    <property type="match status" value="1"/>
</dbReference>
<dbReference type="PROSITE" id="PS50943">
    <property type="entry name" value="HTH_CROC1"/>
    <property type="match status" value="1"/>
</dbReference>
<name>A0ABV7FCN3_9GAMM</name>
<dbReference type="RefSeq" id="WP_378117567.1">
    <property type="nucleotide sequence ID" value="NZ_JBHRTF010000003.1"/>
</dbReference>
<dbReference type="Gene3D" id="1.10.260.40">
    <property type="entry name" value="lambda repressor-like DNA-binding domains"/>
    <property type="match status" value="1"/>
</dbReference>
<dbReference type="Pfam" id="PF01381">
    <property type="entry name" value="HTH_3"/>
    <property type="match status" value="1"/>
</dbReference>